<keyword evidence="1" id="KW-0812">Transmembrane</keyword>
<feature type="transmembrane region" description="Helical" evidence="1">
    <location>
        <begin position="18"/>
        <end position="37"/>
    </location>
</feature>
<gene>
    <name evidence="2" type="ORF">SAMN05660831_01287</name>
</gene>
<dbReference type="STRING" id="1123397.SAMN05660831_01287"/>
<accession>A0A1I1QTI1</accession>
<proteinExistence type="predicted"/>
<protein>
    <submittedName>
        <fullName evidence="2">Uncharacterized protein</fullName>
    </submittedName>
</protein>
<dbReference type="AlphaFoldDB" id="A0A1I1QTI1"/>
<evidence type="ECO:0000313" key="3">
    <source>
        <dbReference type="Proteomes" id="UP000198611"/>
    </source>
</evidence>
<dbReference type="EMBL" id="FOMJ01000003">
    <property type="protein sequence ID" value="SFD25421.1"/>
    <property type="molecule type" value="Genomic_DNA"/>
</dbReference>
<reference evidence="2 3" key="1">
    <citation type="submission" date="2016-10" db="EMBL/GenBank/DDBJ databases">
        <authorList>
            <person name="de Groot N.N."/>
        </authorList>
    </citation>
    <scope>NUCLEOTIDE SEQUENCE [LARGE SCALE GENOMIC DNA]</scope>
    <source>
        <strain evidence="2 3">HL3</strain>
    </source>
</reference>
<sequence>MAEGGLERRRGPDLWRRGVAAVTALGWLALLAALFTLDAAAPPQEYFLHRAWEHFTGERIVLPSVWDRETLAWVPRLLVLSLALGVASLLTASFRLRRSRDPSPVGAFVLVPATLVALVLLVAFGP</sequence>
<dbReference type="RefSeq" id="WP_093427937.1">
    <property type="nucleotide sequence ID" value="NZ_FOMJ01000003.1"/>
</dbReference>
<keyword evidence="1" id="KW-1133">Transmembrane helix</keyword>
<feature type="transmembrane region" description="Helical" evidence="1">
    <location>
        <begin position="73"/>
        <end position="93"/>
    </location>
</feature>
<organism evidence="2 3">
    <name type="scientific">Thiohalospira halophila DSM 15071</name>
    <dbReference type="NCBI Taxonomy" id="1123397"/>
    <lineage>
        <taxon>Bacteria</taxon>
        <taxon>Pseudomonadati</taxon>
        <taxon>Pseudomonadota</taxon>
        <taxon>Gammaproteobacteria</taxon>
        <taxon>Thiohalospirales</taxon>
        <taxon>Thiohalospiraceae</taxon>
        <taxon>Thiohalospira</taxon>
    </lineage>
</organism>
<evidence type="ECO:0000313" key="2">
    <source>
        <dbReference type="EMBL" id="SFD25421.1"/>
    </source>
</evidence>
<evidence type="ECO:0000256" key="1">
    <source>
        <dbReference type="SAM" id="Phobius"/>
    </source>
</evidence>
<keyword evidence="3" id="KW-1185">Reference proteome</keyword>
<feature type="transmembrane region" description="Helical" evidence="1">
    <location>
        <begin position="105"/>
        <end position="124"/>
    </location>
</feature>
<dbReference type="Proteomes" id="UP000198611">
    <property type="component" value="Unassembled WGS sequence"/>
</dbReference>
<keyword evidence="1" id="KW-0472">Membrane</keyword>
<name>A0A1I1QTI1_9GAMM</name>